<evidence type="ECO:0000256" key="10">
    <source>
        <dbReference type="ARBA" id="ARBA00023242"/>
    </source>
</evidence>
<evidence type="ECO:0000313" key="18">
    <source>
        <dbReference type="RefSeq" id="XP_030767066.1"/>
    </source>
</evidence>
<evidence type="ECO:0000259" key="16">
    <source>
        <dbReference type="PROSITE" id="PS50157"/>
    </source>
</evidence>
<dbReference type="InterPro" id="IPR001356">
    <property type="entry name" value="HD"/>
</dbReference>
<feature type="domain" description="C2H2-type" evidence="16">
    <location>
        <begin position="1293"/>
        <end position="1322"/>
    </location>
</feature>
<dbReference type="SUPFAM" id="SSF57667">
    <property type="entry name" value="beta-beta-alpha zinc fingers"/>
    <property type="match status" value="5"/>
</dbReference>
<proteinExistence type="predicted"/>
<feature type="compositionally biased region" description="Basic and acidic residues" evidence="14">
    <location>
        <begin position="2519"/>
        <end position="2530"/>
    </location>
</feature>
<feature type="compositionally biased region" description="Polar residues" evidence="14">
    <location>
        <begin position="1589"/>
        <end position="1602"/>
    </location>
</feature>
<dbReference type="InterPro" id="IPR051968">
    <property type="entry name" value="ZnFinger_Homeobox_TR"/>
</dbReference>
<feature type="region of interest" description="Disordered" evidence="14">
    <location>
        <begin position="1918"/>
        <end position="1942"/>
    </location>
</feature>
<feature type="compositionally biased region" description="Polar residues" evidence="14">
    <location>
        <begin position="2592"/>
        <end position="2617"/>
    </location>
</feature>
<dbReference type="InterPro" id="IPR003604">
    <property type="entry name" value="Matrin/U1-like-C_Znf_C2H2"/>
</dbReference>
<dbReference type="Gene3D" id="1.10.10.60">
    <property type="entry name" value="Homeodomain-like"/>
    <property type="match status" value="4"/>
</dbReference>
<evidence type="ECO:0000256" key="1">
    <source>
        <dbReference type="ARBA" id="ARBA00004123"/>
    </source>
</evidence>
<evidence type="ECO:0000256" key="12">
    <source>
        <dbReference type="PROSITE-ProRule" id="PRU00108"/>
    </source>
</evidence>
<dbReference type="InterPro" id="IPR009057">
    <property type="entry name" value="Homeodomain-like_sf"/>
</dbReference>
<dbReference type="PANTHER" id="PTHR45891">
    <property type="entry name" value="ZINC FINGER HOMEOBOX PROTEIN"/>
    <property type="match status" value="1"/>
</dbReference>
<dbReference type="SMART" id="SM00355">
    <property type="entry name" value="ZnF_C2H2"/>
    <property type="match status" value="23"/>
</dbReference>
<feature type="DNA-binding region" description="Homeobox" evidence="12">
    <location>
        <begin position="2031"/>
        <end position="2090"/>
    </location>
</feature>
<keyword evidence="6" id="KW-0805">Transcription regulation</keyword>
<feature type="domain" description="C2H2-type" evidence="16">
    <location>
        <begin position="1018"/>
        <end position="1040"/>
    </location>
</feature>
<dbReference type="FunFam" id="3.30.160.60:FF:000768">
    <property type="entry name" value="zinc finger homeobox protein 3 isoform X2"/>
    <property type="match status" value="1"/>
</dbReference>
<dbReference type="Proteomes" id="UP000504635">
    <property type="component" value="Unplaced"/>
</dbReference>
<keyword evidence="2" id="KW-0479">Metal-binding</keyword>
<feature type="region of interest" description="Disordered" evidence="14">
    <location>
        <begin position="195"/>
        <end position="244"/>
    </location>
</feature>
<dbReference type="GeneID" id="115890855"/>
<reference evidence="18 19" key="1">
    <citation type="submission" date="2025-04" db="UniProtKB">
        <authorList>
            <consortium name="RefSeq"/>
        </authorList>
    </citation>
    <scope>IDENTIFICATION</scope>
    <source>
        <tissue evidence="18 19">Gonads</tissue>
    </source>
</reference>
<dbReference type="RefSeq" id="XP_030767066.1">
    <property type="nucleotide sequence ID" value="XM_030911206.1"/>
</dbReference>
<dbReference type="Gene3D" id="3.30.160.60">
    <property type="entry name" value="Classic Zinc Finger"/>
    <property type="match status" value="5"/>
</dbReference>
<feature type="compositionally biased region" description="Basic and acidic residues" evidence="14">
    <location>
        <begin position="1453"/>
        <end position="1473"/>
    </location>
</feature>
<feature type="DNA-binding region" description="Homeobox" evidence="12">
    <location>
        <begin position="1761"/>
        <end position="1820"/>
    </location>
</feature>
<dbReference type="Pfam" id="PF00046">
    <property type="entry name" value="Homeodomain"/>
    <property type="match status" value="4"/>
</dbReference>
<feature type="region of interest" description="Disordered" evidence="14">
    <location>
        <begin position="1110"/>
        <end position="1144"/>
    </location>
</feature>
<name>A0A6J2YV46_SITOR</name>
<feature type="DNA-binding region" description="Homeobox" evidence="12">
    <location>
        <begin position="2619"/>
        <end position="2678"/>
    </location>
</feature>
<feature type="region of interest" description="Disordered" evidence="14">
    <location>
        <begin position="2177"/>
        <end position="2236"/>
    </location>
</feature>
<feature type="region of interest" description="Disordered" evidence="14">
    <location>
        <begin position="2456"/>
        <end position="2476"/>
    </location>
</feature>
<dbReference type="SMART" id="SM00389">
    <property type="entry name" value="HOX"/>
    <property type="match status" value="4"/>
</dbReference>
<keyword evidence="8 12" id="KW-0371">Homeobox</keyword>
<keyword evidence="17" id="KW-1185">Reference proteome</keyword>
<feature type="compositionally biased region" description="Low complexity" evidence="14">
    <location>
        <begin position="1624"/>
        <end position="1647"/>
    </location>
</feature>
<keyword evidence="3" id="KW-0677">Repeat</keyword>
<dbReference type="InterPro" id="IPR036236">
    <property type="entry name" value="Znf_C2H2_sf"/>
</dbReference>
<dbReference type="CTD" id="43795"/>
<feature type="region of interest" description="Disordered" evidence="14">
    <location>
        <begin position="901"/>
        <end position="934"/>
    </location>
</feature>
<dbReference type="Pfam" id="PF24056">
    <property type="entry name" value="zf-C2H2_ZFHX3"/>
    <property type="match status" value="1"/>
</dbReference>
<evidence type="ECO:0000259" key="15">
    <source>
        <dbReference type="PROSITE" id="PS50071"/>
    </source>
</evidence>
<dbReference type="InterPro" id="IPR013087">
    <property type="entry name" value="Znf_C2H2_type"/>
</dbReference>
<feature type="region of interest" description="Disordered" evidence="14">
    <location>
        <begin position="1453"/>
        <end position="1517"/>
    </location>
</feature>
<feature type="compositionally biased region" description="Low complexity" evidence="14">
    <location>
        <begin position="1"/>
        <end position="24"/>
    </location>
</feature>
<sequence length="2833" mass="314968">MPTLSAAPEPTTRPAAAMSPEQEASPPPAAPGASPPPPPTRLPSPTESTSDVEQFAGKIVYNPDGSAYIIEDSESDCEAQAPAAPENGPPLQAVYVSRMLRQPTRPSELPAVHSYRVVALRDARPPRPASLPIKPILMCFVCRLSFGFARSFASHASAEHGVALQDAEREVLAQDCGAILQCVGAEKRPVVSLLEPLGGHMTPEPQSMQQQTTVPGRDGHPSSQPQQAQGQVPGKSPSPPFASPPAFMTGTTIGVCPEHLQGRPSGVECARCEMILASGRLGPAGLANVHSRNSCKTLKCPKCNWHYKYQETLEIHMKEKHPEAETSCIYCIAQQPHPRLARGETYTCGYKPYRCEVCNYSTTTKGNLSIHMQSDKHLNNMQELQNGGGPNGETRQASPKAPMHHSPVSAGHKPKPSFRCDVCNYETNVARNLRIHMTSEKHTHNMLVLQQNVKHMQTLSALHHQQQHPPQHVESLYGMYPSLGEKPEAALADMAYNQALLIQMMTGGQLPGHAGPADLAAHADLGLNPETMEPPPEPADPDPERIYQCCVCNVFQTDSLEELGRHLALDRTRLREQEILAVVAGHYICKLCTYKTNLKANFQLHCKTDKHLQRLQHVNHVKEGGPRNEWKLKYASAPGGVQIRCNACDYYTNSAHKLQLHAAAGRHDAGVALLKHLHERCSCLQPNQPRVFHCSLCGFSATNRLPLLQHVKSLKHLHMEQLHQLQRRAEGKETSPEIGEVFHVVPGPVDQSQQQIHTPDRRYSSNSDISQMETPNQVKSETGDIEEANHVDSNPPSHLCPYCDYTSDSEMRIQAHMLAQHGSNSHAEPPQQPEPALHCPLCQDVSKDRSSLERHVMQIHSVNSEGLQRLLMLVDQSHWLNQSSRTSTPNNTAVTNQISPTSVSLKESAKMEKGDSGYPDDNPELMSSMSDDNNDTESERCNTCFKTFKNIDELCLHQNETGHLEVKQTASGPGYLCWKKGCSQNFPTAHMLQTHFKEVHAKNSIANMSVSEKHVYKYRCNQCSLAFKTLEKLQLHSQYHMIRDATKCVLCGRSFRSLVALHKHVESVHSELTDDELNAYKQSLMNNPLLLAGLQGQILDSSTNDILKKESMRGEENESTECDDSKELSTSQSLDDSMQIDGENSDDSIIYKDQQFLEDYLNSQAMAEDSYNDPTRKYKCHRCRVAFTRQSYLTAHNKTLLHRKGEKLSYPMEKYLDPNRPYKCDVCKESFTQKNILLVHYNSVSHLHKLKRAMQEQSNNNNNSPVSSTLGMAQALTLVPKISSPDEDDKKKYRCNICKVAYTQGSTLDIHMRSVLHQTRASKLQDLAMAGQIDLTKPLIEQPDAVQSPKLPSPVPSGGDALKQPCPTPPSPGIAGSQGISCPKCGTTSLNAEQLGAHQLYCLFATPMAVFHNEDDQEATARAMSSKKGSPIYKHLLEGYGFDLVMQYNESHQRRQRQAEREKAEAEAEKLKEQNSVVPVEEKLPEMPPETTEIQEVKEEEQPEVEKPSEEDAASLPEVSKSTCQTCNKEFSSVWVLKSHCEEVHKDLVPLEYLEKYAQQLKNEIEKKTVVVTAATSSTTNTVSRVATPTTHGTDNINQDTENTPDKDTDESKEALHVKLNLQTPPEATSTAPSTPTSSTTPASSTDSISANLQAMLAQTMAQNPMALAQQMSEMQAALSVMHLQQQMNFNPVVQMMGMGLPLGLNALAAMNLQPPLVPLMMPPPPFDPMTQFGPQDQQAMMAKQQAAIMQQQAVANAANQKRARTRITDEQLKILRSHFDINNSPSEDQIHEMANQSGLPPKVIKHWFRNTLFKERQRNKDSPYNFNNPPSTTLNLEEYEKTGEAKVMPLNHSSGSSSDEANKSKESPSPIIQNIQHSDIKQEIKEEPIDEQINLQHKQNDSMEDKVQNIFNLPGNLQPPQSPATSVASSESMNVSSQPSTPNNLTLTSIIASQLGDTLTTSTPTLNMASMQVHHGLASPMLPPPKMNQQNFPNPNNMQGMLPLTPNRCLSPSRDYSNPGSQGSSGSTGKRANRTRFTDYQIKVLQEFFENNAYPKDDDLEYLSKLLNLSPRVIVVWFQNARQKARKVYENQPAAEPAPGIDESGANRFQRTPGLNYQCKKCLLVFQRYYELIRHQKTHCFKEEDAKRSAQAQAAAAQIAAVLSSEDSNSSTIVEQVMAQQQSLPQTPTLPNQQAQSSNQALSPTQPNAPTTPTPSQGGINYPSSSPTPSETKEGTFECDKCNLVFPRFELWREHQLVHLMNPNLFPTYPPDSPFGILQQHAQLQQLNANIGDVSKQQQNSQVNQASNVPHPLINMLNNVTGQKRKVEDFADNESDTSDQPKDKRLRTTILPEQLDYLYQKYQIESNPSRKMLENIAREIGLRKRVVQVWFQNTRARERKGQFRAHTQVINKRCPFCPALFKVKSALESHLTTKHADQCARGEINIDALPDEEVSLESAPSLSSGGDGKFQQKNPSLMPPLFPSLHPDMESSIKKYYEESMKRYISELQQHASSSNGDKCEIKSEKGEGGEIPLDLSKPVDLSRPMKVSLEHERSLCDPGPLTDLSERSLCDERSDSMSETMEYSIDDESNPTSPASSTQSNTQRQLNASSGSQHSGTKRFRTQMSPVQVKIMKILFSDYKTPTMAECESLGREIGLPKRVIQVWFQNARAKEKKGKIALQKVLGQPESDTQPLPEDCKYCNFKYSHKYSVQDHIFTKSHIANVRMHLESQSSKDMNESGGEFQVPPLPGGSGPVNATDPQASQQGTGEQSQMNNSAHLQLLQMAGMQVPGAKREQEETPESLFQQLYAMGNNANFGVQNQYVHHAMFGANG</sequence>
<evidence type="ECO:0000256" key="4">
    <source>
        <dbReference type="ARBA" id="ARBA00022771"/>
    </source>
</evidence>
<evidence type="ECO:0000256" key="14">
    <source>
        <dbReference type="SAM" id="MobiDB-lite"/>
    </source>
</evidence>
<dbReference type="GO" id="GO:0000978">
    <property type="term" value="F:RNA polymerase II cis-regulatory region sequence-specific DNA binding"/>
    <property type="evidence" value="ECO:0007669"/>
    <property type="project" value="TreeGrafter"/>
</dbReference>
<feature type="domain" description="Homeobox" evidence="15">
    <location>
        <begin position="2342"/>
        <end position="2402"/>
    </location>
</feature>
<dbReference type="PANTHER" id="PTHR45891:SF3">
    <property type="entry name" value="ZINC FINGER PROTEIN 2"/>
    <property type="match status" value="1"/>
</dbReference>
<dbReference type="CDD" id="cd00086">
    <property type="entry name" value="homeodomain"/>
    <property type="match status" value="4"/>
</dbReference>
<dbReference type="PROSITE" id="PS50157">
    <property type="entry name" value="ZINC_FINGER_C2H2_2"/>
    <property type="match status" value="9"/>
</dbReference>
<feature type="region of interest" description="Disordered" evidence="14">
    <location>
        <begin position="1578"/>
        <end position="1647"/>
    </location>
</feature>
<feature type="domain" description="Homeobox" evidence="15">
    <location>
        <begin position="1759"/>
        <end position="1819"/>
    </location>
</feature>
<dbReference type="FunFam" id="1.10.10.60:FF:000064">
    <property type="entry name" value="Zinc finger homeobox protein 4"/>
    <property type="match status" value="1"/>
</dbReference>
<gene>
    <name evidence="18 19" type="primary">LOC115890855</name>
</gene>
<feature type="compositionally biased region" description="Basic and acidic residues" evidence="14">
    <location>
        <begin position="1604"/>
        <end position="1617"/>
    </location>
</feature>
<dbReference type="PROSITE" id="PS50071">
    <property type="entry name" value="HOMEOBOX_2"/>
    <property type="match status" value="4"/>
</dbReference>
<feature type="DNA-binding region" description="Homeobox" evidence="12">
    <location>
        <begin position="2344"/>
        <end position="2403"/>
    </location>
</feature>
<evidence type="ECO:0000256" key="11">
    <source>
        <dbReference type="PROSITE-ProRule" id="PRU00042"/>
    </source>
</evidence>
<feature type="domain" description="C2H2-type" evidence="16">
    <location>
        <begin position="2118"/>
        <end position="2145"/>
    </location>
</feature>
<dbReference type="SMART" id="SM00451">
    <property type="entry name" value="ZnF_U1"/>
    <property type="match status" value="7"/>
</dbReference>
<dbReference type="SUPFAM" id="SSF46689">
    <property type="entry name" value="Homeodomain-like"/>
    <property type="match status" value="4"/>
</dbReference>
<feature type="compositionally biased region" description="Polar residues" evidence="14">
    <location>
        <begin position="221"/>
        <end position="230"/>
    </location>
</feature>
<dbReference type="GO" id="GO:0000981">
    <property type="term" value="F:DNA-binding transcription factor activity, RNA polymerase II-specific"/>
    <property type="evidence" value="ECO:0007669"/>
    <property type="project" value="InterPro"/>
</dbReference>
<evidence type="ECO:0000313" key="19">
    <source>
        <dbReference type="RefSeq" id="XP_030767068.1"/>
    </source>
</evidence>
<feature type="domain" description="Homeobox" evidence="15">
    <location>
        <begin position="2617"/>
        <end position="2677"/>
    </location>
</feature>
<feature type="compositionally biased region" description="Low complexity" evidence="14">
    <location>
        <begin position="2180"/>
        <end position="2216"/>
    </location>
</feature>
<feature type="domain" description="Homeobox" evidence="15">
    <location>
        <begin position="2029"/>
        <end position="2089"/>
    </location>
</feature>
<evidence type="ECO:0000256" key="7">
    <source>
        <dbReference type="ARBA" id="ARBA00023125"/>
    </source>
</evidence>
<feature type="domain" description="C2H2-type" evidence="16">
    <location>
        <begin position="1222"/>
        <end position="1253"/>
    </location>
</feature>
<protein>
    <submittedName>
        <fullName evidence="18 19">Zinc finger homeobox protein 4</fullName>
    </submittedName>
</protein>
<feature type="domain" description="C2H2-type" evidence="16">
    <location>
        <begin position="975"/>
        <end position="1005"/>
    </location>
</feature>
<feature type="domain" description="C2H2-type" evidence="16">
    <location>
        <begin position="1178"/>
        <end position="1207"/>
    </location>
</feature>
<dbReference type="GO" id="GO:0005634">
    <property type="term" value="C:nucleus"/>
    <property type="evidence" value="ECO:0007669"/>
    <property type="project" value="UniProtKB-SubCell"/>
</dbReference>
<feature type="domain" description="C2H2-type" evidence="16">
    <location>
        <begin position="353"/>
        <end position="382"/>
    </location>
</feature>
<dbReference type="KEGG" id="soy:115890855"/>
<keyword evidence="5" id="KW-0862">Zinc</keyword>
<feature type="compositionally biased region" description="Pro residues" evidence="14">
    <location>
        <begin position="25"/>
        <end position="42"/>
    </location>
</feature>
<feature type="region of interest" description="Disordered" evidence="14">
    <location>
        <begin position="1341"/>
        <end position="1361"/>
    </location>
</feature>
<feature type="compositionally biased region" description="Polar residues" evidence="14">
    <location>
        <begin position="2759"/>
        <end position="2774"/>
    </location>
</feature>
<evidence type="ECO:0000256" key="3">
    <source>
        <dbReference type="ARBA" id="ARBA00022737"/>
    </source>
</evidence>
<feature type="region of interest" description="Disordered" evidence="14">
    <location>
        <begin position="744"/>
        <end position="782"/>
    </location>
</feature>
<dbReference type="FunFam" id="1.10.10.60:FF:000080">
    <property type="entry name" value="Zinc finger homeobox protein 2"/>
    <property type="match status" value="1"/>
</dbReference>
<dbReference type="FunFam" id="3.30.160.60:FF:000081">
    <property type="entry name" value="Zinc finger homeobox protein 4"/>
    <property type="match status" value="1"/>
</dbReference>
<keyword evidence="7 12" id="KW-0238">DNA-binding</keyword>
<dbReference type="RefSeq" id="XP_030767068.1">
    <property type="nucleotide sequence ID" value="XM_030911208.1"/>
</dbReference>
<dbReference type="InterPro" id="IPR017970">
    <property type="entry name" value="Homeobox_CS"/>
</dbReference>
<feature type="compositionally biased region" description="Basic and acidic residues" evidence="14">
    <location>
        <begin position="2566"/>
        <end position="2578"/>
    </location>
</feature>
<feature type="compositionally biased region" description="Low complexity" evidence="14">
    <location>
        <begin position="1578"/>
        <end position="1588"/>
    </location>
</feature>
<comment type="subcellular location">
    <subcellularLocation>
        <location evidence="1 12 13">Nucleus</location>
    </subcellularLocation>
</comment>
<feature type="domain" description="C2H2-type" evidence="16">
    <location>
        <begin position="1046"/>
        <end position="1074"/>
    </location>
</feature>
<dbReference type="OrthoDB" id="6417226at2759"/>
<feature type="compositionally biased region" description="Polar residues" evidence="14">
    <location>
        <begin position="2009"/>
        <end position="2031"/>
    </location>
</feature>
<feature type="region of interest" description="Disordered" evidence="14">
    <location>
        <begin position="381"/>
        <end position="414"/>
    </location>
</feature>
<organism evidence="17 18">
    <name type="scientific">Sitophilus oryzae</name>
    <name type="common">Rice weevil</name>
    <name type="synonym">Curculio oryzae</name>
    <dbReference type="NCBI Taxonomy" id="7048"/>
    <lineage>
        <taxon>Eukaryota</taxon>
        <taxon>Metazoa</taxon>
        <taxon>Ecdysozoa</taxon>
        <taxon>Arthropoda</taxon>
        <taxon>Hexapoda</taxon>
        <taxon>Insecta</taxon>
        <taxon>Pterygota</taxon>
        <taxon>Neoptera</taxon>
        <taxon>Endopterygota</taxon>
        <taxon>Coleoptera</taxon>
        <taxon>Polyphaga</taxon>
        <taxon>Cucujiformia</taxon>
        <taxon>Curculionidae</taxon>
        <taxon>Dryophthorinae</taxon>
        <taxon>Sitophilus</taxon>
    </lineage>
</organism>
<evidence type="ECO:0000256" key="13">
    <source>
        <dbReference type="RuleBase" id="RU000682"/>
    </source>
</evidence>
<evidence type="ECO:0000256" key="6">
    <source>
        <dbReference type="ARBA" id="ARBA00023015"/>
    </source>
</evidence>
<dbReference type="Pfam" id="PF00096">
    <property type="entry name" value="zf-C2H2"/>
    <property type="match status" value="2"/>
</dbReference>
<feature type="region of interest" description="Disordered" evidence="14">
    <location>
        <begin position="2007"/>
        <end position="2034"/>
    </location>
</feature>
<evidence type="ECO:0000313" key="17">
    <source>
        <dbReference type="Proteomes" id="UP000504635"/>
    </source>
</evidence>
<feature type="compositionally biased region" description="Low complexity" evidence="14">
    <location>
        <begin position="1927"/>
        <end position="1938"/>
    </location>
</feature>
<evidence type="ECO:0000256" key="9">
    <source>
        <dbReference type="ARBA" id="ARBA00023163"/>
    </source>
</evidence>
<feature type="compositionally biased region" description="Polar residues" evidence="14">
    <location>
        <begin position="204"/>
        <end position="214"/>
    </location>
</feature>
<dbReference type="PROSITE" id="PS00027">
    <property type="entry name" value="HOMEOBOX_1"/>
    <property type="match status" value="2"/>
</dbReference>
<feature type="domain" description="C2H2-type" evidence="16">
    <location>
        <begin position="1522"/>
        <end position="1550"/>
    </location>
</feature>
<evidence type="ECO:0000256" key="8">
    <source>
        <dbReference type="ARBA" id="ARBA00023155"/>
    </source>
</evidence>
<dbReference type="GO" id="GO:0008270">
    <property type="term" value="F:zinc ion binding"/>
    <property type="evidence" value="ECO:0007669"/>
    <property type="project" value="UniProtKB-KW"/>
</dbReference>
<accession>A0A6J2YV46</accession>
<feature type="compositionally biased region" description="Polar residues" evidence="14">
    <location>
        <begin position="764"/>
        <end position="780"/>
    </location>
</feature>
<keyword evidence="4 11" id="KW-0863">Zinc-finger</keyword>
<feature type="region of interest" description="Disordered" evidence="14">
    <location>
        <begin position="2510"/>
        <end position="2625"/>
    </location>
</feature>
<feature type="region of interest" description="Disordered" evidence="14">
    <location>
        <begin position="1849"/>
        <end position="1878"/>
    </location>
</feature>
<feature type="region of interest" description="Disordered" evidence="14">
    <location>
        <begin position="2731"/>
        <end position="2774"/>
    </location>
</feature>
<evidence type="ECO:0000256" key="2">
    <source>
        <dbReference type="ARBA" id="ARBA00022723"/>
    </source>
</evidence>
<keyword evidence="9" id="KW-0804">Transcription</keyword>
<dbReference type="PROSITE" id="PS00028">
    <property type="entry name" value="ZINC_FINGER_C2H2_1"/>
    <property type="match status" value="11"/>
</dbReference>
<evidence type="ECO:0000256" key="5">
    <source>
        <dbReference type="ARBA" id="ARBA00022833"/>
    </source>
</evidence>
<feature type="region of interest" description="Disordered" evidence="14">
    <location>
        <begin position="1"/>
        <end position="57"/>
    </location>
</feature>
<keyword evidence="10 12" id="KW-0539">Nucleus</keyword>